<reference evidence="6 7" key="1">
    <citation type="submission" date="2019-08" db="EMBL/GenBank/DDBJ databases">
        <authorList>
            <person name="Herpell B J."/>
        </authorList>
    </citation>
    <scope>NUCLEOTIDE SEQUENCE [LARGE SCALE GENOMIC DNA]</scope>
    <source>
        <strain evidence="7">Msb3</strain>
    </source>
</reference>
<feature type="domain" description="Poly-beta-hydroxybutyrate polymerase N-terminal" evidence="5">
    <location>
        <begin position="31"/>
        <end position="72"/>
    </location>
</feature>
<dbReference type="PANTHER" id="PTHR36837">
    <property type="entry name" value="POLY(3-HYDROXYALKANOATE) POLYMERASE SUBUNIT PHAC"/>
    <property type="match status" value="1"/>
</dbReference>
<evidence type="ECO:0000313" key="6">
    <source>
        <dbReference type="EMBL" id="VVD34374.1"/>
    </source>
</evidence>
<evidence type="ECO:0000256" key="3">
    <source>
        <dbReference type="SAM" id="MobiDB-lite"/>
    </source>
</evidence>
<dbReference type="InterPro" id="IPR010941">
    <property type="entry name" value="PhaC_N"/>
</dbReference>
<dbReference type="GO" id="GO:0016746">
    <property type="term" value="F:acyltransferase activity"/>
    <property type="evidence" value="ECO:0007669"/>
    <property type="project" value="UniProtKB-KW"/>
</dbReference>
<dbReference type="EC" id="2.3.1.-" evidence="6"/>
<organism evidence="6 7">
    <name type="scientific">Paraburkholderia dioscoreae</name>
    <dbReference type="NCBI Taxonomy" id="2604047"/>
    <lineage>
        <taxon>Bacteria</taxon>
        <taxon>Pseudomonadati</taxon>
        <taxon>Pseudomonadota</taxon>
        <taxon>Betaproteobacteria</taxon>
        <taxon>Burkholderiales</taxon>
        <taxon>Burkholderiaceae</taxon>
        <taxon>Paraburkholderia</taxon>
    </lineage>
</organism>
<evidence type="ECO:0000259" key="4">
    <source>
        <dbReference type="Pfam" id="PF07167"/>
    </source>
</evidence>
<sequence>MDTRSKPARAEPRAEHHAAPDSSAVSDSAAPFRELDHAKEAMIARLTAGLSPASLGAALSDWFIHLAAAPGKQLELASLCALNTRRIADYLTHVSSGIYAPVLAEPSSKDDRFRADVWQTEPYRLWQQTFLLAEQWWNTATREVPGTTRHHEDVVSFVARQLLDILAPTNFLLTNPEVSQRAMSTAGMSLVQGARNALEDAMRQQSGTPPAGLEQFKVGVNLAATPGKVVFRNHLIELIQYSPTTDEVVAEPVLIVPAWIMKYYILDLSPHNSLIRYLVGQGHTVFCVSWRNVDADDRDLSLEDYRQLGVMAALDTVSKIVPDHKIHATGYCLGGTLLSIAAAAMAGSGDNRLASVTLFAAQTDFTEPGELELFIDDSEVYFLESMMWSQGYLGAHQMAGAFQLLQSNDLIWSRIVHDYLLGERAPMIDLMAWNADATRMPYRMHSEYLRQLFLDNDLASSRYQVNGRPVSIHNIRVPMFVVGTERDHIAPWRSVYKIHDLSDTEVTFVLTSGGHNAGIVSEPGHPHRQFRIKETTADDLRVSPDEWTAAATQQEGSWWPVWSDWLKARSSSELVAPPAIGTDRSADKLPDAPGTYIFQH</sequence>
<dbReference type="Pfam" id="PF07167">
    <property type="entry name" value="PhaC_N"/>
    <property type="match status" value="1"/>
</dbReference>
<gene>
    <name evidence="6" type="primary">phaC</name>
    <name evidence="6" type="ORF">PDMSB3_3090</name>
</gene>
<evidence type="ECO:0000256" key="2">
    <source>
        <dbReference type="ARBA" id="ARBA00023315"/>
    </source>
</evidence>
<evidence type="ECO:0000256" key="1">
    <source>
        <dbReference type="ARBA" id="ARBA00022679"/>
    </source>
</evidence>
<dbReference type="SUPFAM" id="SSF53474">
    <property type="entry name" value="alpha/beta-Hydrolases"/>
    <property type="match status" value="1"/>
</dbReference>
<dbReference type="InterPro" id="IPR051321">
    <property type="entry name" value="PHA/PHB_synthase"/>
</dbReference>
<keyword evidence="1 6" id="KW-0808">Transferase</keyword>
<feature type="region of interest" description="Disordered" evidence="3">
    <location>
        <begin position="1"/>
        <end position="29"/>
    </location>
</feature>
<dbReference type="InterPro" id="IPR022211">
    <property type="entry name" value="PHBC_N"/>
</dbReference>
<dbReference type="Pfam" id="PF12551">
    <property type="entry name" value="PHBC_N"/>
    <property type="match status" value="1"/>
</dbReference>
<feature type="domain" description="Poly-beta-hydroxybutyrate polymerase N-terminal" evidence="4">
    <location>
        <begin position="109"/>
        <end position="278"/>
    </location>
</feature>
<evidence type="ECO:0000259" key="5">
    <source>
        <dbReference type="Pfam" id="PF12551"/>
    </source>
</evidence>
<dbReference type="AlphaFoldDB" id="A0A5Q4YYP2"/>
<dbReference type="PANTHER" id="PTHR36837:SF5">
    <property type="entry name" value="POLY-3-HYDROXYBUTYRATE SYNTHASE"/>
    <property type="match status" value="1"/>
</dbReference>
<dbReference type="Gene3D" id="3.40.50.1820">
    <property type="entry name" value="alpha/beta hydrolase"/>
    <property type="match status" value="1"/>
</dbReference>
<evidence type="ECO:0000313" key="7">
    <source>
        <dbReference type="Proteomes" id="UP000325811"/>
    </source>
</evidence>
<keyword evidence="7" id="KW-1185">Reference proteome</keyword>
<dbReference type="KEGG" id="pdio:PDMSB3_3090.1"/>
<dbReference type="GO" id="GO:0042619">
    <property type="term" value="P:poly-hydroxybutyrate biosynthetic process"/>
    <property type="evidence" value="ECO:0007669"/>
    <property type="project" value="InterPro"/>
</dbReference>
<feature type="compositionally biased region" description="Basic and acidic residues" evidence="3">
    <location>
        <begin position="1"/>
        <end position="19"/>
    </location>
</feature>
<keyword evidence="2 6" id="KW-0012">Acyltransferase</keyword>
<protein>
    <submittedName>
        <fullName evidence="6">Poly(3-hydroxyalkanoate) polymerase subunit PhaC</fullName>
        <ecNumber evidence="6">2.3.1.-</ecNumber>
    </submittedName>
</protein>
<dbReference type="InterPro" id="IPR029058">
    <property type="entry name" value="AB_hydrolase_fold"/>
</dbReference>
<dbReference type="RefSeq" id="WP_165189418.1">
    <property type="nucleotide sequence ID" value="NZ_LR699554.1"/>
</dbReference>
<proteinExistence type="predicted"/>
<accession>A0A5Q4YYP2</accession>
<dbReference type="EMBL" id="LR699554">
    <property type="protein sequence ID" value="VVD34374.1"/>
    <property type="molecule type" value="Genomic_DNA"/>
</dbReference>
<feature type="compositionally biased region" description="Low complexity" evidence="3">
    <location>
        <begin position="20"/>
        <end position="29"/>
    </location>
</feature>
<dbReference type="Proteomes" id="UP000325811">
    <property type="component" value="Chromosome II"/>
</dbReference>
<name>A0A5Q4YYP2_9BURK</name>